<evidence type="ECO:0000313" key="5">
    <source>
        <dbReference type="Proteomes" id="UP000664859"/>
    </source>
</evidence>
<dbReference type="Gene3D" id="2.40.50.700">
    <property type="match status" value="1"/>
</dbReference>
<feature type="region of interest" description="Disordered" evidence="2">
    <location>
        <begin position="713"/>
        <end position="751"/>
    </location>
</feature>
<dbReference type="Gene3D" id="2.40.50.690">
    <property type="match status" value="1"/>
</dbReference>
<dbReference type="InterPro" id="IPR050180">
    <property type="entry name" value="RNR_Ribonuclease"/>
</dbReference>
<dbReference type="OrthoDB" id="372421at2759"/>
<reference evidence="4" key="1">
    <citation type="submission" date="2021-02" db="EMBL/GenBank/DDBJ databases">
        <title>First Annotated Genome of the Yellow-green Alga Tribonema minus.</title>
        <authorList>
            <person name="Mahan K.M."/>
        </authorList>
    </citation>
    <scope>NUCLEOTIDE SEQUENCE</scope>
    <source>
        <strain evidence="4">UTEX B ZZ1240</strain>
    </source>
</reference>
<evidence type="ECO:0000256" key="2">
    <source>
        <dbReference type="SAM" id="MobiDB-lite"/>
    </source>
</evidence>
<dbReference type="InterPro" id="IPR001900">
    <property type="entry name" value="RNase_II/R"/>
</dbReference>
<feature type="compositionally biased region" description="Low complexity" evidence="2">
    <location>
        <begin position="1028"/>
        <end position="1057"/>
    </location>
</feature>
<feature type="compositionally biased region" description="Gly residues" evidence="2">
    <location>
        <begin position="134"/>
        <end position="144"/>
    </location>
</feature>
<dbReference type="PANTHER" id="PTHR23355">
    <property type="entry name" value="RIBONUCLEASE"/>
    <property type="match status" value="1"/>
</dbReference>
<dbReference type="Proteomes" id="UP000664859">
    <property type="component" value="Unassembled WGS sequence"/>
</dbReference>
<organism evidence="4 5">
    <name type="scientific">Tribonema minus</name>
    <dbReference type="NCBI Taxonomy" id="303371"/>
    <lineage>
        <taxon>Eukaryota</taxon>
        <taxon>Sar</taxon>
        <taxon>Stramenopiles</taxon>
        <taxon>Ochrophyta</taxon>
        <taxon>PX clade</taxon>
        <taxon>Xanthophyceae</taxon>
        <taxon>Tribonematales</taxon>
        <taxon>Tribonemataceae</taxon>
        <taxon>Tribonema</taxon>
    </lineage>
</organism>
<evidence type="ECO:0000313" key="4">
    <source>
        <dbReference type="EMBL" id="KAG5185382.1"/>
    </source>
</evidence>
<evidence type="ECO:0000259" key="3">
    <source>
        <dbReference type="SMART" id="SM00955"/>
    </source>
</evidence>
<feature type="compositionally biased region" description="Gly residues" evidence="2">
    <location>
        <begin position="1058"/>
        <end position="1070"/>
    </location>
</feature>
<keyword evidence="5" id="KW-1185">Reference proteome</keyword>
<dbReference type="EMBL" id="JAFCMP010000135">
    <property type="protein sequence ID" value="KAG5185382.1"/>
    <property type="molecule type" value="Genomic_DNA"/>
</dbReference>
<dbReference type="SMART" id="SM00955">
    <property type="entry name" value="RNB"/>
    <property type="match status" value="1"/>
</dbReference>
<dbReference type="GO" id="GO:0000175">
    <property type="term" value="F:3'-5'-RNA exonuclease activity"/>
    <property type="evidence" value="ECO:0007669"/>
    <property type="project" value="TreeGrafter"/>
</dbReference>
<dbReference type="SUPFAM" id="SSF50249">
    <property type="entry name" value="Nucleic acid-binding proteins"/>
    <property type="match status" value="2"/>
</dbReference>
<gene>
    <name evidence="4" type="ORF">JKP88DRAFT_276796</name>
</gene>
<dbReference type="GO" id="GO:0000932">
    <property type="term" value="C:P-body"/>
    <property type="evidence" value="ECO:0007669"/>
    <property type="project" value="TreeGrafter"/>
</dbReference>
<dbReference type="Pfam" id="PF17849">
    <property type="entry name" value="OB_Dis3"/>
    <property type="match status" value="1"/>
</dbReference>
<dbReference type="Pfam" id="PF00773">
    <property type="entry name" value="RNB"/>
    <property type="match status" value="2"/>
</dbReference>
<feature type="compositionally biased region" description="Low complexity" evidence="2">
    <location>
        <begin position="713"/>
        <end position="725"/>
    </location>
</feature>
<feature type="region of interest" description="Disordered" evidence="2">
    <location>
        <begin position="1000"/>
        <end position="1075"/>
    </location>
</feature>
<dbReference type="InterPro" id="IPR012340">
    <property type="entry name" value="NA-bd_OB-fold"/>
</dbReference>
<dbReference type="PANTHER" id="PTHR23355:SF9">
    <property type="entry name" value="DIS3-LIKE EXONUCLEASE 2"/>
    <property type="match status" value="1"/>
</dbReference>
<dbReference type="GO" id="GO:0006402">
    <property type="term" value="P:mRNA catabolic process"/>
    <property type="evidence" value="ECO:0007669"/>
    <property type="project" value="TreeGrafter"/>
</dbReference>
<dbReference type="GO" id="GO:0003723">
    <property type="term" value="F:RNA binding"/>
    <property type="evidence" value="ECO:0007669"/>
    <property type="project" value="InterPro"/>
</dbReference>
<protein>
    <recommendedName>
        <fullName evidence="3">RNB domain-containing protein</fullName>
    </recommendedName>
</protein>
<accession>A0A836CGT9</accession>
<dbReference type="PROSITE" id="PS01175">
    <property type="entry name" value="RIBONUCLEASE_II"/>
    <property type="match status" value="1"/>
</dbReference>
<dbReference type="InterPro" id="IPR022966">
    <property type="entry name" value="RNase_II/R_CS"/>
</dbReference>
<comment type="similarity">
    <text evidence="1">Belongs to the RNR ribonuclease family.</text>
</comment>
<evidence type="ECO:0000256" key="1">
    <source>
        <dbReference type="RuleBase" id="RU003901"/>
    </source>
</evidence>
<sequence>MFMQAEHLEEAEDTGGGEAEIANVLEQCSKPAASTISSSNRHHQQLIWTTWFGATLMLQQLQQPGSSQYDLAEFVRRHSAPPGTPADGSMAQHDYNRASAGHQGTPQGATPVRSLYVVTPGSSGPNRRPQRASSGGGGGEGNGSGRKPRPGFYEEYVTEDEALARVADGAAYRGGIRVNARNFQSAYVTVDGGVLPCDVYIDGVKARNRALDGDEDTWKPLAGMAAEAQTEDATLADAMSGLLLDEVLSEEEAEDTDFVGLSLGTLAQHEDISEEDAQLALDVEAEARLWRPLPVMAGGGCAKLSQETGEGGKLCPAGEIAKSLGVQPRGSNVVFKPQDGRAPNMLVPIRMLPREFWQCIETSDRSLFAAMMDVPRWSAQSKMPFAQSVWFLGHAGEVEAETTALLSQNGVNHGDFSPSLLHALDQLLLNGQDAGGVDGGWKIPASEAAVRRDLRDARIFTIDPPTARDLDDALHVTPLPDGTVEIGVHIADVSHFVPPGGELDREAQRRATTIYLVQRALPMLPPLLCERLCSLNPGVDRLAFSAIWRMNRDGTLVEGEEPWFGRTIIRSCCTLDYGTVQKVIEGEIALPACRAGSLSEEQWESARRPTGGHSLYAVAQDILLMHTIAAARRQLRFAASGGGALSMNRLKLSFRLRAVDTGRPLRLDSGIVDDNLALDMTAYPIRDSNRLVEEYMLLANYLVARRLVQAMPGAGDSGSSGSNGAQSGGSGAQAAAAVGGPGPLLRRHPPPQPRQLRQVCDLLKLCGVEFDGASSAAMNASLQALAQSCAPGSLLPQVVDNLVAGPMKPAQYIAAAKYPPNVWRHFALNIGCYTHFTSPIRRYADLMVHRLLGAILDERPAQYTTEEVEEVARHCNNKRDASKKAQERSDVVFLCAYLKRASPPRGPERAVVMSYGATGFTVFVPALGVTARLFLEDIGREGGFKCCGQVLTEEGLMHIWKEATTGPVNGNSTGGGTTAADAADAATDGSAVVADTGIAAPTADGDSAPAVGAPRASTAGGANGDTGDGSAPNAGSSSSAAAEAASAPAADDAAGGSAAAGGGSGSGGSGDDSYGAAMASKSWRKLDLRVMREVWIVCSAQETVPVQVRVTFLGPISGASS</sequence>
<dbReference type="InterPro" id="IPR041505">
    <property type="entry name" value="Dis3_CSD2"/>
</dbReference>
<dbReference type="AlphaFoldDB" id="A0A836CGT9"/>
<comment type="caution">
    <text evidence="4">The sequence shown here is derived from an EMBL/GenBank/DDBJ whole genome shotgun (WGS) entry which is preliminary data.</text>
</comment>
<proteinExistence type="inferred from homology"/>
<feature type="region of interest" description="Disordered" evidence="2">
    <location>
        <begin position="78"/>
        <end position="151"/>
    </location>
</feature>
<name>A0A836CGT9_9STRA</name>
<feature type="domain" description="RNB" evidence="3">
    <location>
        <begin position="451"/>
        <end position="858"/>
    </location>
</feature>